<dbReference type="Proteomes" id="UP000033772">
    <property type="component" value="Unassembled WGS sequence"/>
</dbReference>
<comment type="caution">
    <text evidence="1">The sequence shown here is derived from an EMBL/GenBank/DDBJ whole genome shotgun (WGS) entry which is preliminary data.</text>
</comment>
<proteinExistence type="predicted"/>
<accession>A0A1J4N7X9</accession>
<evidence type="ECO:0000313" key="1">
    <source>
        <dbReference type="EMBL" id="OIJ27063.1"/>
    </source>
</evidence>
<dbReference type="STRING" id="1844.UG56_009825"/>
<protein>
    <submittedName>
        <fullName evidence="1">Uncharacterized protein</fullName>
    </submittedName>
</protein>
<gene>
    <name evidence="1" type="ORF">UG56_009825</name>
</gene>
<sequence>MVQFATDSMTREAGLGLARAISLQGMRTPSLRAIGETMGASVPTVHRWLGGGQRRLARVVGAHLGVIIDVMRDRTGARGAAGFIPCADAELFPIRTLLAFEEMGRSDDFVAEQVAEAWRELCVTLGNTIKQSDVGREAVILRGLWASVCDGHAPMTLGDASRIWTEDVVSRRDAGRG</sequence>
<name>A0A1J4N7X9_9ACTN</name>
<reference evidence="1" key="1">
    <citation type="submission" date="2016-10" db="EMBL/GenBank/DDBJ databases">
        <title>Draft Genome Sequence of Nocardioides luteus Strain BAFB, an Alkane-Degrading Bacterium Isolated from JP-7 Polluted Soil.</title>
        <authorList>
            <person name="Brown L."/>
            <person name="Ruiz O.N."/>
            <person name="Gunasekera T."/>
        </authorList>
    </citation>
    <scope>NUCLEOTIDE SEQUENCE [LARGE SCALE GENOMIC DNA]</scope>
    <source>
        <strain evidence="1">BAFB</strain>
    </source>
</reference>
<keyword evidence="2" id="KW-1185">Reference proteome</keyword>
<organism evidence="1 2">
    <name type="scientific">Nocardioides luteus</name>
    <dbReference type="NCBI Taxonomy" id="1844"/>
    <lineage>
        <taxon>Bacteria</taxon>
        <taxon>Bacillati</taxon>
        <taxon>Actinomycetota</taxon>
        <taxon>Actinomycetes</taxon>
        <taxon>Propionibacteriales</taxon>
        <taxon>Nocardioidaceae</taxon>
        <taxon>Nocardioides</taxon>
    </lineage>
</organism>
<evidence type="ECO:0000313" key="2">
    <source>
        <dbReference type="Proteomes" id="UP000033772"/>
    </source>
</evidence>
<dbReference type="AlphaFoldDB" id="A0A1J4N7X9"/>
<dbReference type="EMBL" id="JZDQ02000011">
    <property type="protein sequence ID" value="OIJ27063.1"/>
    <property type="molecule type" value="Genomic_DNA"/>
</dbReference>